<sequence length="145" mass="15726">MHAETHIQPETAAVAPARRWARDRLAEAGLGGPALDLLVLLVSEAVTNAVEHADPPVLLRVDVDAERTRVEVSDGARAVPILRNPPPTAGGGRGVMFVDRLATRWGTVSHDTRDTTDRCKTVWFELVHDDAPTELAPSPRARTDD</sequence>
<evidence type="ECO:0000259" key="2">
    <source>
        <dbReference type="Pfam" id="PF13581"/>
    </source>
</evidence>
<evidence type="ECO:0000313" key="3">
    <source>
        <dbReference type="EMBL" id="UUI75476.1"/>
    </source>
</evidence>
<accession>A0ABY5L1C0</accession>
<dbReference type="PANTHER" id="PTHR35526:SF3">
    <property type="entry name" value="ANTI-SIGMA-F FACTOR RSBW"/>
    <property type="match status" value="1"/>
</dbReference>
<proteinExistence type="predicted"/>
<dbReference type="Gene3D" id="3.30.565.10">
    <property type="entry name" value="Histidine kinase-like ATPase, C-terminal domain"/>
    <property type="match status" value="1"/>
</dbReference>
<dbReference type="RefSeq" id="WP_227568428.1">
    <property type="nucleotide sequence ID" value="NZ_CP101988.1"/>
</dbReference>
<dbReference type="EMBL" id="CP101988">
    <property type="protein sequence ID" value="UUI75476.1"/>
    <property type="molecule type" value="Genomic_DNA"/>
</dbReference>
<dbReference type="InterPro" id="IPR036890">
    <property type="entry name" value="HATPase_C_sf"/>
</dbReference>
<evidence type="ECO:0000256" key="1">
    <source>
        <dbReference type="ARBA" id="ARBA00022527"/>
    </source>
</evidence>
<keyword evidence="1" id="KW-0418">Kinase</keyword>
<reference evidence="3 4" key="1">
    <citation type="submission" date="2022-07" db="EMBL/GenBank/DDBJ databases">
        <title>Novel species in genus cellulomonas.</title>
        <authorList>
            <person name="Ye L."/>
        </authorList>
    </citation>
    <scope>NUCLEOTIDE SEQUENCE [LARGE SCALE GENOMIC DNA]</scope>
    <source>
        <strain evidence="4">zg-Y338</strain>
    </source>
</reference>
<keyword evidence="1" id="KW-0808">Transferase</keyword>
<dbReference type="PANTHER" id="PTHR35526">
    <property type="entry name" value="ANTI-SIGMA-F FACTOR RSBW-RELATED"/>
    <property type="match status" value="1"/>
</dbReference>
<dbReference type="Pfam" id="PF13581">
    <property type="entry name" value="HATPase_c_2"/>
    <property type="match status" value="1"/>
</dbReference>
<keyword evidence="4" id="KW-1185">Reference proteome</keyword>
<evidence type="ECO:0000313" key="4">
    <source>
        <dbReference type="Proteomes" id="UP001316189"/>
    </source>
</evidence>
<dbReference type="InterPro" id="IPR050267">
    <property type="entry name" value="Anti-sigma-factor_SerPK"/>
</dbReference>
<dbReference type="InterPro" id="IPR003594">
    <property type="entry name" value="HATPase_dom"/>
</dbReference>
<name>A0ABY5L1C0_9CELL</name>
<dbReference type="CDD" id="cd16936">
    <property type="entry name" value="HATPase_RsbW-like"/>
    <property type="match status" value="1"/>
</dbReference>
<protein>
    <submittedName>
        <fullName evidence="3">ATP-binding protein</fullName>
    </submittedName>
</protein>
<feature type="domain" description="Histidine kinase/HSP90-like ATPase" evidence="2">
    <location>
        <begin position="9"/>
        <end position="107"/>
    </location>
</feature>
<organism evidence="3 4">
    <name type="scientific">Cellulomonas chengniuliangii</name>
    <dbReference type="NCBI Taxonomy" id="2968084"/>
    <lineage>
        <taxon>Bacteria</taxon>
        <taxon>Bacillati</taxon>
        <taxon>Actinomycetota</taxon>
        <taxon>Actinomycetes</taxon>
        <taxon>Micrococcales</taxon>
        <taxon>Cellulomonadaceae</taxon>
        <taxon>Cellulomonas</taxon>
    </lineage>
</organism>
<keyword evidence="1" id="KW-0723">Serine/threonine-protein kinase</keyword>
<dbReference type="SUPFAM" id="SSF55874">
    <property type="entry name" value="ATPase domain of HSP90 chaperone/DNA topoisomerase II/histidine kinase"/>
    <property type="match status" value="1"/>
</dbReference>
<keyword evidence="3" id="KW-0547">Nucleotide-binding</keyword>
<gene>
    <name evidence="3" type="ORF">NP064_00645</name>
</gene>
<dbReference type="GO" id="GO:0005524">
    <property type="term" value="F:ATP binding"/>
    <property type="evidence" value="ECO:0007669"/>
    <property type="project" value="UniProtKB-KW"/>
</dbReference>
<dbReference type="Proteomes" id="UP001316189">
    <property type="component" value="Chromosome"/>
</dbReference>
<keyword evidence="3" id="KW-0067">ATP-binding</keyword>